<comment type="caution">
    <text evidence="13">The sequence shown here is derived from an EMBL/GenBank/DDBJ whole genome shotgun (WGS) entry which is preliminary data.</text>
</comment>
<evidence type="ECO:0000313" key="13">
    <source>
        <dbReference type="EMBL" id="PWJ44322.1"/>
    </source>
</evidence>
<keyword evidence="5" id="KW-0349">Heme</keyword>
<evidence type="ECO:0000256" key="6">
    <source>
        <dbReference type="ARBA" id="ARBA00022692"/>
    </source>
</evidence>
<dbReference type="InterPro" id="IPR005126">
    <property type="entry name" value="NapC/NirT_cyt_c_N"/>
</dbReference>
<keyword evidence="9" id="KW-1133">Transmembrane helix</keyword>
<reference evidence="13 14" key="1">
    <citation type="submission" date="2018-03" db="EMBL/GenBank/DDBJ databases">
        <title>Genomic Encyclopedia of Archaeal and Bacterial Type Strains, Phase II (KMG-II): from individual species to whole genera.</title>
        <authorList>
            <person name="Goeker M."/>
        </authorList>
    </citation>
    <scope>NUCLEOTIDE SEQUENCE [LARGE SCALE GENOMIC DNA]</scope>
    <source>
        <strain evidence="13 14">DSM 28229</strain>
    </source>
</reference>
<comment type="similarity">
    <text evidence="2">Belongs to the NapC/NirT/NrfH family.</text>
</comment>
<dbReference type="GO" id="GO:0005886">
    <property type="term" value="C:plasma membrane"/>
    <property type="evidence" value="ECO:0007669"/>
    <property type="project" value="UniProtKB-SubCell"/>
</dbReference>
<dbReference type="InterPro" id="IPR036280">
    <property type="entry name" value="Multihaem_cyt_sf"/>
</dbReference>
<evidence type="ECO:0000256" key="7">
    <source>
        <dbReference type="ARBA" id="ARBA00022723"/>
    </source>
</evidence>
<dbReference type="GO" id="GO:0046872">
    <property type="term" value="F:metal ion binding"/>
    <property type="evidence" value="ECO:0007669"/>
    <property type="project" value="UniProtKB-KW"/>
</dbReference>
<dbReference type="InterPro" id="IPR038266">
    <property type="entry name" value="NapC/NirT_cytc_sf"/>
</dbReference>
<dbReference type="GO" id="GO:0009061">
    <property type="term" value="P:anaerobic respiration"/>
    <property type="evidence" value="ECO:0007669"/>
    <property type="project" value="TreeGrafter"/>
</dbReference>
<dbReference type="Pfam" id="PF03264">
    <property type="entry name" value="Cytochrom_NNT"/>
    <property type="match status" value="1"/>
</dbReference>
<dbReference type="SUPFAM" id="SSF48695">
    <property type="entry name" value="Multiheme cytochromes"/>
    <property type="match status" value="1"/>
</dbReference>
<keyword evidence="6" id="KW-0812">Transmembrane</keyword>
<proteinExistence type="inferred from homology"/>
<organism evidence="13 14">
    <name type="scientific">Sediminitomix flava</name>
    <dbReference type="NCBI Taxonomy" id="379075"/>
    <lineage>
        <taxon>Bacteria</taxon>
        <taxon>Pseudomonadati</taxon>
        <taxon>Bacteroidota</taxon>
        <taxon>Cytophagia</taxon>
        <taxon>Cytophagales</taxon>
        <taxon>Flammeovirgaceae</taxon>
        <taxon>Sediminitomix</taxon>
    </lineage>
</organism>
<gene>
    <name evidence="13" type="ORF">BC781_101672</name>
</gene>
<dbReference type="AlphaFoldDB" id="A0A315ZG74"/>
<dbReference type="GO" id="GO:0009055">
    <property type="term" value="F:electron transfer activity"/>
    <property type="evidence" value="ECO:0007669"/>
    <property type="project" value="TreeGrafter"/>
</dbReference>
<dbReference type="Proteomes" id="UP000245535">
    <property type="component" value="Unassembled WGS sequence"/>
</dbReference>
<evidence type="ECO:0000256" key="9">
    <source>
        <dbReference type="ARBA" id="ARBA00022989"/>
    </source>
</evidence>
<dbReference type="GO" id="GO:0022900">
    <property type="term" value="P:electron transport chain"/>
    <property type="evidence" value="ECO:0007669"/>
    <property type="project" value="InterPro"/>
</dbReference>
<evidence type="ECO:0000256" key="8">
    <source>
        <dbReference type="ARBA" id="ARBA00022982"/>
    </source>
</evidence>
<dbReference type="InterPro" id="IPR017571">
    <property type="entry name" value="NrfH"/>
</dbReference>
<dbReference type="NCBIfam" id="TIGR03153">
    <property type="entry name" value="cytochr_NrfH"/>
    <property type="match status" value="1"/>
</dbReference>
<dbReference type="Gene3D" id="1.10.3820.10">
    <property type="entry name" value="Di-heme elbow motif domain"/>
    <property type="match status" value="1"/>
</dbReference>
<keyword evidence="7" id="KW-0479">Metal-binding</keyword>
<evidence type="ECO:0000256" key="2">
    <source>
        <dbReference type="ARBA" id="ARBA00007395"/>
    </source>
</evidence>
<keyword evidence="11" id="KW-0472">Membrane</keyword>
<dbReference type="OrthoDB" id="9782159at2"/>
<dbReference type="RefSeq" id="WP_109615823.1">
    <property type="nucleotide sequence ID" value="NZ_QGDO01000001.1"/>
</dbReference>
<evidence type="ECO:0000256" key="3">
    <source>
        <dbReference type="ARBA" id="ARBA00022448"/>
    </source>
</evidence>
<protein>
    <submittedName>
        <fullName evidence="13">Respiratory nitrite reductase-specific menaquinol--cytochrome-c reductase (NrfH)</fullName>
    </submittedName>
</protein>
<keyword evidence="14" id="KW-1185">Reference proteome</keyword>
<evidence type="ECO:0000256" key="11">
    <source>
        <dbReference type="ARBA" id="ARBA00023136"/>
    </source>
</evidence>
<keyword evidence="4" id="KW-1003">Cell membrane</keyword>
<keyword evidence="10" id="KW-0408">Iron</keyword>
<keyword evidence="3" id="KW-0813">Transport</keyword>
<accession>A0A315ZG74</accession>
<evidence type="ECO:0000313" key="14">
    <source>
        <dbReference type="Proteomes" id="UP000245535"/>
    </source>
</evidence>
<dbReference type="EMBL" id="QGDO01000001">
    <property type="protein sequence ID" value="PWJ44322.1"/>
    <property type="molecule type" value="Genomic_DNA"/>
</dbReference>
<evidence type="ECO:0000256" key="4">
    <source>
        <dbReference type="ARBA" id="ARBA00022475"/>
    </source>
</evidence>
<evidence type="ECO:0000256" key="10">
    <source>
        <dbReference type="ARBA" id="ARBA00023004"/>
    </source>
</evidence>
<sequence length="191" mass="21668">MKLLRYFTPPDPWKIPVFGLLAALLGLGIYTLNIANAFSYLSDEPEVCINCHVMNPQYATWQHSSHREVASCNDCHVPQTSVFEKYWFKAKDGLGHSYMFTFRLEPQVIQIKSEGAQTVQGNCERCHEQLISEVNLADNEEIFHGDGKYCWDCHVETPHGSVRSLSSTPQAQVPNLGSPVPQWLKKLQESE</sequence>
<evidence type="ECO:0000259" key="12">
    <source>
        <dbReference type="Pfam" id="PF03264"/>
    </source>
</evidence>
<dbReference type="InterPro" id="IPR051174">
    <property type="entry name" value="Cytochrome_c-type_ET"/>
</dbReference>
<comment type="subcellular location">
    <subcellularLocation>
        <location evidence="1">Cell membrane</location>
    </subcellularLocation>
</comment>
<name>A0A315ZG74_SEDFL</name>
<keyword evidence="8" id="KW-0249">Electron transport</keyword>
<evidence type="ECO:0000256" key="1">
    <source>
        <dbReference type="ARBA" id="ARBA00004236"/>
    </source>
</evidence>
<feature type="domain" description="NapC/NirT cytochrome c N-terminal" evidence="12">
    <location>
        <begin position="17"/>
        <end position="161"/>
    </location>
</feature>
<dbReference type="PANTHER" id="PTHR30333:SF1">
    <property type="entry name" value="CYTOCHROME C-TYPE PROTEIN NAPC"/>
    <property type="match status" value="1"/>
</dbReference>
<dbReference type="PANTHER" id="PTHR30333">
    <property type="entry name" value="CYTOCHROME C-TYPE PROTEIN"/>
    <property type="match status" value="1"/>
</dbReference>
<evidence type="ECO:0000256" key="5">
    <source>
        <dbReference type="ARBA" id="ARBA00022617"/>
    </source>
</evidence>